<organism evidence="4 5">
    <name type="scientific">Nocardioides daphniae</name>
    <dbReference type="NCBI Taxonomy" id="402297"/>
    <lineage>
        <taxon>Bacteria</taxon>
        <taxon>Bacillati</taxon>
        <taxon>Actinomycetota</taxon>
        <taxon>Actinomycetes</taxon>
        <taxon>Propionibacteriales</taxon>
        <taxon>Nocardioidaceae</taxon>
        <taxon>Nocardioides</taxon>
    </lineage>
</organism>
<reference evidence="3" key="5">
    <citation type="submission" date="2024-05" db="EMBL/GenBank/DDBJ databases">
        <authorList>
            <person name="Sun Q."/>
            <person name="Sedlacek I."/>
        </authorList>
    </citation>
    <scope>NUCLEOTIDE SEQUENCE</scope>
    <source>
        <strain evidence="3">CCM 7403</strain>
    </source>
</reference>
<evidence type="ECO:0000313" key="3">
    <source>
        <dbReference type="EMBL" id="GGD15011.1"/>
    </source>
</evidence>
<feature type="transmembrane region" description="Helical" evidence="2">
    <location>
        <begin position="46"/>
        <end position="68"/>
    </location>
</feature>
<protein>
    <submittedName>
        <fullName evidence="4">Uncharacterized protein</fullName>
    </submittedName>
</protein>
<evidence type="ECO:0000313" key="4">
    <source>
        <dbReference type="EMBL" id="QCC76644.1"/>
    </source>
</evidence>
<keyword evidence="2" id="KW-1133">Transmembrane helix</keyword>
<sequence length="170" mass="18852">MKVTDPHGRVWRVSRRWVPWRRRGELSDHGELPSLLDGDADDPIGCAVWLVGLVITLPLVVLTLAALAFSLVELLLLAVLLPFAVLARVAFGRRWHVEVRHGFERVWEAEAGTWSDSRVAIAAQGEHLRRGEHPAQAMVAVPTPRVKRSDRVPGGKRARRKEPDGGSTDA</sequence>
<dbReference type="KEGG" id="ndp:E2C04_04430"/>
<evidence type="ECO:0000256" key="2">
    <source>
        <dbReference type="SAM" id="Phobius"/>
    </source>
</evidence>
<dbReference type="Proteomes" id="UP000297025">
    <property type="component" value="Chromosome"/>
</dbReference>
<keyword evidence="2" id="KW-0812">Transmembrane</keyword>
<dbReference type="EMBL" id="BMCK01000002">
    <property type="protein sequence ID" value="GGD15011.1"/>
    <property type="molecule type" value="Genomic_DNA"/>
</dbReference>
<keyword evidence="6" id="KW-1185">Reference proteome</keyword>
<dbReference type="EMBL" id="CP038462">
    <property type="protein sequence ID" value="QCC76644.1"/>
    <property type="molecule type" value="Genomic_DNA"/>
</dbReference>
<reference evidence="3" key="2">
    <citation type="journal article" date="2014" name="Int. J. Syst. Evol. Microbiol.">
        <title>Complete genome of a new Firmicutes species belonging to the dominant human colonic microbiota ('Ruminococcus bicirculans') reveals two chromosomes and a selective capacity to utilize plant glucans.</title>
        <authorList>
            <consortium name="NISC Comparative Sequencing Program"/>
            <person name="Wegmann U."/>
            <person name="Louis P."/>
            <person name="Goesmann A."/>
            <person name="Henrissat B."/>
            <person name="Duncan S.H."/>
            <person name="Flint H.J."/>
        </authorList>
    </citation>
    <scope>NUCLEOTIDE SEQUENCE</scope>
    <source>
        <strain evidence="3">CCM 7403</strain>
    </source>
</reference>
<dbReference type="AlphaFoldDB" id="A0A4P7UAG1"/>
<dbReference type="Proteomes" id="UP000630594">
    <property type="component" value="Unassembled WGS sequence"/>
</dbReference>
<proteinExistence type="predicted"/>
<reference evidence="6" key="3">
    <citation type="journal article" date="2019" name="Int. J. Syst. Evol. Microbiol.">
        <title>The Global Catalogue of Microorganisms (GCM) 10K type strain sequencing project: providing services to taxonomists for standard genome sequencing and annotation.</title>
        <authorList>
            <consortium name="The Broad Institute Genomics Platform"/>
            <consortium name="The Broad Institute Genome Sequencing Center for Infectious Disease"/>
            <person name="Wu L."/>
            <person name="Ma J."/>
        </authorList>
    </citation>
    <scope>NUCLEOTIDE SEQUENCE [LARGE SCALE GENOMIC DNA]</scope>
    <source>
        <strain evidence="6">CCM 7403</strain>
    </source>
</reference>
<gene>
    <name evidence="4" type="ORF">E2C04_04430</name>
    <name evidence="3" type="ORF">GCM10007231_12450</name>
</gene>
<accession>A0A4P7UAG1</accession>
<dbReference type="RefSeq" id="WP_135831693.1">
    <property type="nucleotide sequence ID" value="NZ_BMCK01000002.1"/>
</dbReference>
<reference evidence="4" key="4">
    <citation type="submission" date="2019-03" db="EMBL/GenBank/DDBJ databases">
        <authorList>
            <person name="Huang Y."/>
        </authorList>
    </citation>
    <scope>NUCLEOTIDE SEQUENCE</scope>
    <source>
        <strain evidence="4">JCM 16608</strain>
    </source>
</reference>
<dbReference type="OrthoDB" id="5194776at2"/>
<feature type="region of interest" description="Disordered" evidence="1">
    <location>
        <begin position="140"/>
        <end position="170"/>
    </location>
</feature>
<evidence type="ECO:0000313" key="5">
    <source>
        <dbReference type="Proteomes" id="UP000297025"/>
    </source>
</evidence>
<name>A0A4P7UAG1_9ACTN</name>
<evidence type="ECO:0000256" key="1">
    <source>
        <dbReference type="SAM" id="MobiDB-lite"/>
    </source>
</evidence>
<evidence type="ECO:0000313" key="6">
    <source>
        <dbReference type="Proteomes" id="UP000630594"/>
    </source>
</evidence>
<feature type="transmembrane region" description="Helical" evidence="2">
    <location>
        <begin position="74"/>
        <end position="91"/>
    </location>
</feature>
<reference evidence="4 5" key="1">
    <citation type="journal article" date="2008" name="Int. J. Syst. Evol. Microbiol.">
        <title>Nocardioides daphniae sp. nov., isolated from Daphnia cucullata (Crustacea: Cladocera).</title>
        <authorList>
            <person name="Toth E.M."/>
            <person name="Keki Z."/>
            <person name="Homonnay Z.G."/>
            <person name="Borsodi A.K."/>
            <person name="Marialigeti K."/>
            <person name="Schumann P."/>
        </authorList>
    </citation>
    <scope>NUCLEOTIDE SEQUENCE [LARGE SCALE GENOMIC DNA]</scope>
    <source>
        <strain evidence="4 5">JCM 16608</strain>
    </source>
</reference>
<keyword evidence="2" id="KW-0472">Membrane</keyword>